<protein>
    <submittedName>
        <fullName evidence="4">Uncharacterized protein LOC124818520</fullName>
    </submittedName>
</protein>
<feature type="region of interest" description="Disordered" evidence="1">
    <location>
        <begin position="52"/>
        <end position="141"/>
    </location>
</feature>
<dbReference type="Proteomes" id="UP001652625">
    <property type="component" value="Chromosome 04"/>
</dbReference>
<reference evidence="4" key="1">
    <citation type="submission" date="2025-08" db="UniProtKB">
        <authorList>
            <consortium name="RefSeq"/>
        </authorList>
    </citation>
    <scope>IDENTIFICATION</scope>
</reference>
<keyword evidence="2" id="KW-0472">Membrane</keyword>
<dbReference type="RefSeq" id="XP_065651859.1">
    <property type="nucleotide sequence ID" value="XM_065795787.1"/>
</dbReference>
<evidence type="ECO:0000313" key="3">
    <source>
        <dbReference type="Proteomes" id="UP001652625"/>
    </source>
</evidence>
<keyword evidence="2" id="KW-1133">Transmembrane helix</keyword>
<accession>A0ABM4BRU3</accession>
<keyword evidence="3" id="KW-1185">Reference proteome</keyword>
<sequence length="156" mass="17584">MAKLNVWTIIAIALGATLLAFVITILLYKIIKRRNKVLFTWIDKLGIPFAKPGQPENENTKTEQLRPRIQVPLNPARVSKENNGFEESQNDISELSNEKSEEVNPFKRLDPLGIPRARRADDNVQGKKPPTSPLPSPLPAILVEDINIEENEIQNN</sequence>
<evidence type="ECO:0000313" key="4">
    <source>
        <dbReference type="RefSeq" id="XP_065651859.1"/>
    </source>
</evidence>
<organism evidence="3 4">
    <name type="scientific">Hydra vulgaris</name>
    <name type="common">Hydra</name>
    <name type="synonym">Hydra attenuata</name>
    <dbReference type="NCBI Taxonomy" id="6087"/>
    <lineage>
        <taxon>Eukaryota</taxon>
        <taxon>Metazoa</taxon>
        <taxon>Cnidaria</taxon>
        <taxon>Hydrozoa</taxon>
        <taxon>Hydroidolina</taxon>
        <taxon>Anthoathecata</taxon>
        <taxon>Aplanulata</taxon>
        <taxon>Hydridae</taxon>
        <taxon>Hydra</taxon>
    </lineage>
</organism>
<feature type="compositionally biased region" description="Basic and acidic residues" evidence="1">
    <location>
        <begin position="96"/>
        <end position="110"/>
    </location>
</feature>
<evidence type="ECO:0000256" key="2">
    <source>
        <dbReference type="SAM" id="Phobius"/>
    </source>
</evidence>
<proteinExistence type="predicted"/>
<feature type="transmembrane region" description="Helical" evidence="2">
    <location>
        <begin position="6"/>
        <end position="28"/>
    </location>
</feature>
<feature type="compositionally biased region" description="Polar residues" evidence="1">
    <location>
        <begin position="81"/>
        <end position="95"/>
    </location>
</feature>
<dbReference type="GeneID" id="124818520"/>
<evidence type="ECO:0000256" key="1">
    <source>
        <dbReference type="SAM" id="MobiDB-lite"/>
    </source>
</evidence>
<keyword evidence="2" id="KW-0812">Transmembrane</keyword>
<name>A0ABM4BRU3_HYDVU</name>
<gene>
    <name evidence="4" type="primary">LOC124818520</name>
</gene>